<dbReference type="AlphaFoldDB" id="A0A4T0FX00"/>
<feature type="compositionally biased region" description="Low complexity" evidence="1">
    <location>
        <begin position="217"/>
        <end position="229"/>
    </location>
</feature>
<feature type="compositionally biased region" description="Polar residues" evidence="1">
    <location>
        <begin position="321"/>
        <end position="332"/>
    </location>
</feature>
<dbReference type="EMBL" id="SPNW01000002">
    <property type="protein sequence ID" value="TIA93422.1"/>
    <property type="molecule type" value="Genomic_DNA"/>
</dbReference>
<feature type="compositionally biased region" description="Acidic residues" evidence="1">
    <location>
        <begin position="304"/>
        <end position="316"/>
    </location>
</feature>
<dbReference type="Proteomes" id="UP000310189">
    <property type="component" value="Unassembled WGS sequence"/>
</dbReference>
<feature type="compositionally biased region" description="Low complexity" evidence="1">
    <location>
        <begin position="380"/>
        <end position="392"/>
    </location>
</feature>
<gene>
    <name evidence="3" type="ORF">E3P99_00180</name>
</gene>
<evidence type="ECO:0000256" key="1">
    <source>
        <dbReference type="SAM" id="MobiDB-lite"/>
    </source>
</evidence>
<accession>A0A4T0FX00</accession>
<keyword evidence="2" id="KW-0472">Membrane</keyword>
<feature type="compositionally biased region" description="Polar residues" evidence="1">
    <location>
        <begin position="414"/>
        <end position="424"/>
    </location>
</feature>
<feature type="compositionally biased region" description="Polar residues" evidence="1">
    <location>
        <begin position="207"/>
        <end position="216"/>
    </location>
</feature>
<keyword evidence="2" id="KW-1133">Transmembrane helix</keyword>
<name>A0A4T0FX00_9BASI</name>
<keyword evidence="4" id="KW-1185">Reference proteome</keyword>
<feature type="transmembrane region" description="Helical" evidence="2">
    <location>
        <begin position="148"/>
        <end position="171"/>
    </location>
</feature>
<feature type="compositionally biased region" description="Polar residues" evidence="1">
    <location>
        <begin position="342"/>
        <end position="362"/>
    </location>
</feature>
<comment type="caution">
    <text evidence="3">The sequence shown here is derived from an EMBL/GenBank/DDBJ whole genome shotgun (WGS) entry which is preliminary data.</text>
</comment>
<feature type="transmembrane region" description="Helical" evidence="2">
    <location>
        <begin position="39"/>
        <end position="62"/>
    </location>
</feature>
<feature type="compositionally biased region" description="Basic and acidic residues" evidence="1">
    <location>
        <begin position="292"/>
        <end position="301"/>
    </location>
</feature>
<keyword evidence="2" id="KW-0812">Transmembrane</keyword>
<reference evidence="3 4" key="1">
    <citation type="submission" date="2019-03" db="EMBL/GenBank/DDBJ databases">
        <title>Sequencing 23 genomes of Wallemia ichthyophaga.</title>
        <authorList>
            <person name="Gostincar C."/>
        </authorList>
    </citation>
    <scope>NUCLEOTIDE SEQUENCE [LARGE SCALE GENOMIC DNA]</scope>
    <source>
        <strain evidence="3 4">EXF-5753</strain>
    </source>
</reference>
<evidence type="ECO:0000313" key="4">
    <source>
        <dbReference type="Proteomes" id="UP000310189"/>
    </source>
</evidence>
<evidence type="ECO:0000313" key="3">
    <source>
        <dbReference type="EMBL" id="TIA93422.1"/>
    </source>
</evidence>
<organism evidence="3 4">
    <name type="scientific">Wallemia hederae</name>
    <dbReference type="NCBI Taxonomy" id="1540922"/>
    <lineage>
        <taxon>Eukaryota</taxon>
        <taxon>Fungi</taxon>
        <taxon>Dikarya</taxon>
        <taxon>Basidiomycota</taxon>
        <taxon>Wallemiomycotina</taxon>
        <taxon>Wallemiomycetes</taxon>
        <taxon>Wallemiales</taxon>
        <taxon>Wallemiaceae</taxon>
        <taxon>Wallemia</taxon>
    </lineage>
</organism>
<proteinExistence type="predicted"/>
<dbReference type="OrthoDB" id="10514007at2759"/>
<sequence length="444" mass="48690">MRRIWRRHNAAAGRSEIRDGDAEIASASTASSSSRTSTLMIVTGIAVSIIALLLGFGTIPLVQVLDDRFQYNIGGSFDHLRKLISASTTPILEAPPVGSIKEANSATLLIDLVRIAYYYGRLYKFRLVSLLYSHKYDTVADMVTKTTFWQLLMVSASLWLVSAAGFIYYVLNKPVSATTIEVSSENPAQWQLDEKSTDYSKLLVPESNASGTQSNHSSVRSAKSSPRSPLNQQDNALGLDIDKSELPVQSTITKSELAEASFRADEKGEDDDEDDFKTPANHSIGLPEGESYADKARHAAEQAEQVEEVDEVDIDDSASIRSTSTYDSQKWQPAQHAAREGSLSNRSSAYGDLEQSNLFTNLETEEAPAMQTPIMETVPSSKSSRSTKSQRSQRAREVVKSISRTPSKMMKRMSNGSSSTSPDPNLSGYKKNNAFSVLDDDDRG</sequence>
<feature type="region of interest" description="Disordered" evidence="1">
    <location>
        <begin position="206"/>
        <end position="444"/>
    </location>
</feature>
<protein>
    <submittedName>
        <fullName evidence="3">Uncharacterized protein</fullName>
    </submittedName>
</protein>
<evidence type="ECO:0000256" key="2">
    <source>
        <dbReference type="SAM" id="Phobius"/>
    </source>
</evidence>